<dbReference type="InterPro" id="IPR012705">
    <property type="entry name" value="2Me_IsoCit_deHydtase_PrpD"/>
</dbReference>
<dbReference type="InterPro" id="IPR036148">
    <property type="entry name" value="MmgE/PrpD_sf"/>
</dbReference>
<evidence type="ECO:0000313" key="13">
    <source>
        <dbReference type="EMBL" id="SAK78360.1"/>
    </source>
</evidence>
<comment type="caution">
    <text evidence="13">The sequence shown here is derived from an EMBL/GenBank/DDBJ whole genome shotgun (WGS) entry which is preliminary data.</text>
</comment>
<dbReference type="GO" id="GO:0019679">
    <property type="term" value="P:propionate metabolic process, methylcitrate cycle"/>
    <property type="evidence" value="ECO:0007669"/>
    <property type="project" value="InterPro"/>
</dbReference>
<dbReference type="AlphaFoldDB" id="A0A158C7U9"/>
<evidence type="ECO:0000313" key="14">
    <source>
        <dbReference type="Proteomes" id="UP000054596"/>
    </source>
</evidence>
<evidence type="ECO:0000256" key="6">
    <source>
        <dbReference type="ARBA" id="ARBA00013124"/>
    </source>
</evidence>
<evidence type="ECO:0000256" key="3">
    <source>
        <dbReference type="ARBA" id="ARBA00005026"/>
    </source>
</evidence>
<dbReference type="EMBL" id="FCOJ02000043">
    <property type="protein sequence ID" value="SAK78360.1"/>
    <property type="molecule type" value="Genomic_DNA"/>
</dbReference>
<feature type="domain" description="MmgE/PrpD N-terminal" evidence="11">
    <location>
        <begin position="18"/>
        <end position="270"/>
    </location>
</feature>
<dbReference type="EC" id="4.2.1.79" evidence="6"/>
<dbReference type="RefSeq" id="WP_086972122.1">
    <property type="nucleotide sequence ID" value="NZ_FCOJ02000043.1"/>
</dbReference>
<evidence type="ECO:0000256" key="5">
    <source>
        <dbReference type="ARBA" id="ARBA00012926"/>
    </source>
</evidence>
<dbReference type="InterPro" id="IPR005656">
    <property type="entry name" value="MmgE_PrpD"/>
</dbReference>
<evidence type="ECO:0000256" key="4">
    <source>
        <dbReference type="ARBA" id="ARBA00006174"/>
    </source>
</evidence>
<dbReference type="InterPro" id="IPR045337">
    <property type="entry name" value="MmgE_PrpD_C"/>
</dbReference>
<dbReference type="UniPathway" id="UPA00946"/>
<evidence type="ECO:0000256" key="7">
    <source>
        <dbReference type="ARBA" id="ARBA00017240"/>
    </source>
</evidence>
<dbReference type="EC" id="4.2.1.3" evidence="5"/>
<dbReference type="InterPro" id="IPR045336">
    <property type="entry name" value="MmgE_PrpD_N"/>
</dbReference>
<keyword evidence="14" id="KW-1185">Reference proteome</keyword>
<dbReference type="InterPro" id="IPR042188">
    <property type="entry name" value="MmgE/PrpD_sf_2"/>
</dbReference>
<dbReference type="SUPFAM" id="SSF103378">
    <property type="entry name" value="2-methylcitrate dehydratase PrpD"/>
    <property type="match status" value="1"/>
</dbReference>
<feature type="domain" description="MmgE/PrpD C-terminal" evidence="12">
    <location>
        <begin position="287"/>
        <end position="464"/>
    </location>
</feature>
<evidence type="ECO:0000256" key="10">
    <source>
        <dbReference type="ARBA" id="ARBA00023501"/>
    </source>
</evidence>
<dbReference type="GO" id="GO:0003994">
    <property type="term" value="F:aconitate hydratase activity"/>
    <property type="evidence" value="ECO:0007669"/>
    <property type="project" value="UniProtKB-EC"/>
</dbReference>
<dbReference type="Gene3D" id="1.10.4100.10">
    <property type="entry name" value="2-methylcitrate dehydratase PrpD"/>
    <property type="match status" value="1"/>
</dbReference>
<dbReference type="PANTHER" id="PTHR16943">
    <property type="entry name" value="2-METHYLCITRATE DEHYDRATASE-RELATED"/>
    <property type="match status" value="1"/>
</dbReference>
<dbReference type="OrthoDB" id="9797528at2"/>
<dbReference type="GO" id="GO:0047547">
    <property type="term" value="F:2-methylcitrate dehydratase activity"/>
    <property type="evidence" value="ECO:0007669"/>
    <property type="project" value="UniProtKB-EC"/>
</dbReference>
<evidence type="ECO:0000256" key="2">
    <source>
        <dbReference type="ARBA" id="ARBA00004717"/>
    </source>
</evidence>
<dbReference type="PANTHER" id="PTHR16943:SF8">
    <property type="entry name" value="2-METHYLCITRATE DEHYDRATASE"/>
    <property type="match status" value="1"/>
</dbReference>
<name>A0A158C7U9_9BURK</name>
<evidence type="ECO:0000256" key="9">
    <source>
        <dbReference type="ARBA" id="ARBA00023239"/>
    </source>
</evidence>
<dbReference type="NCBIfam" id="NF006943">
    <property type="entry name" value="PRK09425.1"/>
    <property type="match status" value="1"/>
</dbReference>
<dbReference type="NCBIfam" id="TIGR02330">
    <property type="entry name" value="prpD"/>
    <property type="match status" value="1"/>
</dbReference>
<dbReference type="Gene3D" id="3.30.1330.120">
    <property type="entry name" value="2-methylcitrate dehydratase PrpD"/>
    <property type="match status" value="1"/>
</dbReference>
<keyword evidence="9" id="KW-0456">Lyase</keyword>
<dbReference type="GO" id="GO:0051537">
    <property type="term" value="F:2 iron, 2 sulfur cluster binding"/>
    <property type="evidence" value="ECO:0007669"/>
    <property type="project" value="InterPro"/>
</dbReference>
<comment type="catalytic activity">
    <reaction evidence="10">
        <text>citrate = D-threo-isocitrate</text>
        <dbReference type="Rhea" id="RHEA:10336"/>
        <dbReference type="ChEBI" id="CHEBI:15562"/>
        <dbReference type="ChEBI" id="CHEBI:16947"/>
        <dbReference type="EC" id="4.2.1.3"/>
    </reaction>
</comment>
<evidence type="ECO:0000256" key="1">
    <source>
        <dbReference type="ARBA" id="ARBA00000096"/>
    </source>
</evidence>
<proteinExistence type="inferred from homology"/>
<dbReference type="STRING" id="1777143.AWB82_05086"/>
<evidence type="ECO:0000256" key="8">
    <source>
        <dbReference type="ARBA" id="ARBA00022532"/>
    </source>
</evidence>
<dbReference type="InterPro" id="IPR042183">
    <property type="entry name" value="MmgE/PrpD_sf_1"/>
</dbReference>
<keyword evidence="8" id="KW-0816">Tricarboxylic acid cycle</keyword>
<dbReference type="Pfam" id="PF19305">
    <property type="entry name" value="MmgE_PrpD_C"/>
    <property type="match status" value="1"/>
</dbReference>
<sequence length="483" mass="53298">MSAPISNVRPEPDKVLVEMVDYVLDYEVDSTLALETARNCLIDTLGCGLEALSYPACTKLLGPIVPGTIVPNGAKVPGTQFQLDPVQAAFNIGAMIRWLDFNDTWLAAEWGHPSDNLGGILATADWLSRNAIASGKKPLTMKDVLIAMIKAHEIQGCIALENSFNRVGLDHVLLVKLASTAVVGQMIGLTRDELINAVSLAFVDGHSLRTYRHAPNTGSRKSWAAGDATSRAVRLALIAKTGEMGYPSVLTATTWGFYDVLFKGNAFQFQRPYGSYVMENVLFKISFPAEFHSQTAVEAAMTLHEKLKEAGKSVDDIRKVTIRTHEAAIRIIDKKGPLNNPADRDHCIQYMVAVPLIHGRLTAADYEDSIAQDPRIDVLRAKMECVEDPQYTKDYHDPDKRSIANALTVEFIDGSKLAEVAVDYPIGHKRRRAEGIPLLVEKFRTNLARRFPQKQQQAILAVSLDQAKLEAMPVNEYVDLYVI</sequence>
<accession>A0A158C7U9</accession>
<evidence type="ECO:0000259" key="11">
    <source>
        <dbReference type="Pfam" id="PF03972"/>
    </source>
</evidence>
<dbReference type="GO" id="GO:0006099">
    <property type="term" value="P:tricarboxylic acid cycle"/>
    <property type="evidence" value="ECO:0007669"/>
    <property type="project" value="UniProtKB-KW"/>
</dbReference>
<comment type="pathway">
    <text evidence="3">Organic acid metabolism; propanoate degradation.</text>
</comment>
<organism evidence="13 14">
    <name type="scientific">Caballeronia glebae</name>
    <dbReference type="NCBI Taxonomy" id="1777143"/>
    <lineage>
        <taxon>Bacteria</taxon>
        <taxon>Pseudomonadati</taxon>
        <taxon>Pseudomonadota</taxon>
        <taxon>Betaproteobacteria</taxon>
        <taxon>Burkholderiales</taxon>
        <taxon>Burkholderiaceae</taxon>
        <taxon>Caballeronia</taxon>
    </lineage>
</organism>
<dbReference type="Pfam" id="PF03972">
    <property type="entry name" value="MmgE_PrpD_N"/>
    <property type="match status" value="1"/>
</dbReference>
<dbReference type="Proteomes" id="UP000054596">
    <property type="component" value="Unassembled WGS sequence"/>
</dbReference>
<gene>
    <name evidence="13" type="ORF">AWB82_05086</name>
</gene>
<protein>
    <recommendedName>
        <fullName evidence="7">2-methylcitrate dehydratase</fullName>
        <ecNumber evidence="5">4.2.1.3</ecNumber>
        <ecNumber evidence="6">4.2.1.79</ecNumber>
    </recommendedName>
</protein>
<comment type="catalytic activity">
    <reaction evidence="1">
        <text>(2S,3S)-2-methylcitrate = 2-methyl-cis-aconitate + H2O</text>
        <dbReference type="Rhea" id="RHEA:17725"/>
        <dbReference type="ChEBI" id="CHEBI:15377"/>
        <dbReference type="ChEBI" id="CHEBI:57872"/>
        <dbReference type="ChEBI" id="CHEBI:58853"/>
        <dbReference type="EC" id="4.2.1.79"/>
    </reaction>
</comment>
<evidence type="ECO:0000259" key="12">
    <source>
        <dbReference type="Pfam" id="PF19305"/>
    </source>
</evidence>
<dbReference type="FunFam" id="3.30.1330.120:FF:000001">
    <property type="entry name" value="2-methylcitrate dehydratase"/>
    <property type="match status" value="1"/>
</dbReference>
<reference evidence="13" key="1">
    <citation type="submission" date="2016-01" db="EMBL/GenBank/DDBJ databases">
        <authorList>
            <person name="Peeters C."/>
        </authorList>
    </citation>
    <scope>NUCLEOTIDE SEQUENCE [LARGE SCALE GENOMIC DNA]</scope>
    <source>
        <strain evidence="13">LMG 29325</strain>
    </source>
</reference>
<comment type="similarity">
    <text evidence="4">Belongs to the PrpD family.</text>
</comment>
<comment type="pathway">
    <text evidence="2">Carbohydrate metabolism; tricarboxylic acid cycle; isocitrate from oxaloacetate: step 2/2.</text>
</comment>